<dbReference type="AlphaFoldDB" id="A0A7W5V600"/>
<keyword evidence="3" id="KW-0645">Protease</keyword>
<gene>
    <name evidence="3" type="ORF">FHR33_001365</name>
</gene>
<sequence length="370" mass="37968">MSVSEAPAGGQPGPESWAQSWPSWAPSAAATWGALYATVQLTWAVTGTTVPWTPGTPYAPVAQLLLALLAVVAAAACLATARPLTRAGATAVTTVLAVAVPVFVAGMISLPLQFVTLVSGSGVESATGLAHVLLDTAGAGLLVLTAVGHRRRLRGRCVRCGQAHRGVGAGPLLHPAASTASRRTRVAVYALMCGIVPWAGVKTVWTLGGDALGVTAEEWDRANAAAPASARALASVGIDITVLAALLAIFLLLGLMHRWGMVFPRWTLFLSGRRVPRLLPLVPAWLTAASLSVYGIGLTVYAPLTAVGVLPAIEPSGGFTRAGLTWMIAFGGLAFAGLGLGLVVAARSYASRTHPACAVAGERNRWTAAR</sequence>
<feature type="region of interest" description="Disordered" evidence="1">
    <location>
        <begin position="1"/>
        <end position="21"/>
    </location>
</feature>
<name>A0A7W5V600_9ACTN</name>
<feature type="transmembrane region" description="Helical" evidence="2">
    <location>
        <begin position="324"/>
        <end position="345"/>
    </location>
</feature>
<feature type="transmembrane region" description="Helical" evidence="2">
    <location>
        <begin position="128"/>
        <end position="147"/>
    </location>
</feature>
<dbReference type="Proteomes" id="UP000579945">
    <property type="component" value="Unassembled WGS sequence"/>
</dbReference>
<feature type="transmembrane region" description="Helical" evidence="2">
    <location>
        <begin position="186"/>
        <end position="208"/>
    </location>
</feature>
<comment type="caution">
    <text evidence="3">The sequence shown here is derived from an EMBL/GenBank/DDBJ whole genome shotgun (WGS) entry which is preliminary data.</text>
</comment>
<keyword evidence="2" id="KW-0812">Transmembrane</keyword>
<dbReference type="GO" id="GO:0160237">
    <property type="term" value="F:D-Ala-D-Ala dipeptidase activity"/>
    <property type="evidence" value="ECO:0007669"/>
    <property type="project" value="UniProtKB-EC"/>
</dbReference>
<evidence type="ECO:0000313" key="3">
    <source>
        <dbReference type="EMBL" id="MBB3725505.1"/>
    </source>
</evidence>
<accession>A0A7W5V600</accession>
<protein>
    <submittedName>
        <fullName evidence="3">D-alanyl-D-alanine dipeptidase</fullName>
        <ecNumber evidence="3">3.4.13.22</ecNumber>
    </submittedName>
</protein>
<dbReference type="EMBL" id="JACIBV010000001">
    <property type="protein sequence ID" value="MBB3725505.1"/>
    <property type="molecule type" value="Genomic_DNA"/>
</dbReference>
<proteinExistence type="predicted"/>
<evidence type="ECO:0000256" key="1">
    <source>
        <dbReference type="SAM" id="MobiDB-lite"/>
    </source>
</evidence>
<keyword evidence="3" id="KW-0378">Hydrolase</keyword>
<dbReference type="GeneID" id="95387929"/>
<dbReference type="RefSeq" id="WP_221240968.1">
    <property type="nucleotide sequence ID" value="NZ_JACIBV010000001.1"/>
</dbReference>
<evidence type="ECO:0000313" key="4">
    <source>
        <dbReference type="Proteomes" id="UP000579945"/>
    </source>
</evidence>
<dbReference type="EC" id="3.4.13.22" evidence="3"/>
<feature type="transmembrane region" description="Helical" evidence="2">
    <location>
        <begin position="88"/>
        <end position="108"/>
    </location>
</feature>
<organism evidence="3 4">
    <name type="scientific">Nonomuraea dietziae</name>
    <dbReference type="NCBI Taxonomy" id="65515"/>
    <lineage>
        <taxon>Bacteria</taxon>
        <taxon>Bacillati</taxon>
        <taxon>Actinomycetota</taxon>
        <taxon>Actinomycetes</taxon>
        <taxon>Streptosporangiales</taxon>
        <taxon>Streptosporangiaceae</taxon>
        <taxon>Nonomuraea</taxon>
    </lineage>
</organism>
<feature type="transmembrane region" description="Helical" evidence="2">
    <location>
        <begin position="228"/>
        <end position="257"/>
    </location>
</feature>
<evidence type="ECO:0000256" key="2">
    <source>
        <dbReference type="SAM" id="Phobius"/>
    </source>
</evidence>
<keyword evidence="2" id="KW-0472">Membrane</keyword>
<keyword evidence="4" id="KW-1185">Reference proteome</keyword>
<feature type="transmembrane region" description="Helical" evidence="2">
    <location>
        <begin position="61"/>
        <end position="81"/>
    </location>
</feature>
<reference evidence="3 4" key="1">
    <citation type="submission" date="2020-08" db="EMBL/GenBank/DDBJ databases">
        <title>Sequencing the genomes of 1000 actinobacteria strains.</title>
        <authorList>
            <person name="Klenk H.-P."/>
        </authorList>
    </citation>
    <scope>NUCLEOTIDE SEQUENCE [LARGE SCALE GENOMIC DNA]</scope>
    <source>
        <strain evidence="3 4">DSM 44320</strain>
    </source>
</reference>
<keyword evidence="2" id="KW-1133">Transmembrane helix</keyword>
<keyword evidence="3" id="KW-0224">Dipeptidase</keyword>
<feature type="transmembrane region" description="Helical" evidence="2">
    <location>
        <begin position="278"/>
        <end position="304"/>
    </location>
</feature>